<dbReference type="AlphaFoldDB" id="A0A0R3X228"/>
<feature type="compositionally biased region" description="Low complexity" evidence="6">
    <location>
        <begin position="792"/>
        <end position="803"/>
    </location>
</feature>
<dbReference type="GO" id="GO:0003777">
    <property type="term" value="F:microtubule motor activity"/>
    <property type="evidence" value="ECO:0007669"/>
    <property type="project" value="InterPro"/>
</dbReference>
<feature type="region of interest" description="Disordered" evidence="6">
    <location>
        <begin position="849"/>
        <end position="910"/>
    </location>
</feature>
<evidence type="ECO:0000256" key="1">
    <source>
        <dbReference type="ARBA" id="ARBA00004245"/>
    </source>
</evidence>
<feature type="compositionally biased region" description="Polar residues" evidence="6">
    <location>
        <begin position="411"/>
        <end position="428"/>
    </location>
</feature>
<dbReference type="GO" id="GO:0007018">
    <property type="term" value="P:microtubule-based movement"/>
    <property type="evidence" value="ECO:0007669"/>
    <property type="project" value="InterPro"/>
</dbReference>
<feature type="region of interest" description="Disordered" evidence="6">
    <location>
        <begin position="492"/>
        <end position="517"/>
    </location>
</feature>
<feature type="compositionally biased region" description="Polar residues" evidence="6">
    <location>
        <begin position="276"/>
        <end position="288"/>
    </location>
</feature>
<evidence type="ECO:0000256" key="6">
    <source>
        <dbReference type="SAM" id="MobiDB-lite"/>
    </source>
</evidence>
<dbReference type="PANTHER" id="PTHR21608">
    <property type="entry name" value="KINESIN-LIKE PROTEIN CG14535"/>
    <property type="match status" value="1"/>
</dbReference>
<evidence type="ECO:0000256" key="2">
    <source>
        <dbReference type="ARBA" id="ARBA00022741"/>
    </source>
</evidence>
<keyword evidence="4" id="KW-0206">Cytoskeleton</keyword>
<dbReference type="PANTHER" id="PTHR21608:SF7">
    <property type="entry name" value="KINESIN-LIKE PROTEIN CG14535"/>
    <property type="match status" value="1"/>
</dbReference>
<feature type="compositionally biased region" description="Polar residues" evidence="6">
    <location>
        <begin position="893"/>
        <end position="909"/>
    </location>
</feature>
<dbReference type="GO" id="GO:0005856">
    <property type="term" value="C:cytoskeleton"/>
    <property type="evidence" value="ECO:0007669"/>
    <property type="project" value="UniProtKB-SubCell"/>
</dbReference>
<evidence type="ECO:0000256" key="3">
    <source>
        <dbReference type="ARBA" id="ARBA00022840"/>
    </source>
</evidence>
<name>A0A0R3X228_HYDTA</name>
<dbReference type="WBParaSite" id="TTAC_0000731601-mRNA-1">
    <property type="protein sequence ID" value="TTAC_0000731601-mRNA-1"/>
    <property type="gene ID" value="TTAC_0000731601"/>
</dbReference>
<evidence type="ECO:0000256" key="4">
    <source>
        <dbReference type="ARBA" id="ARBA00023212"/>
    </source>
</evidence>
<dbReference type="InterPro" id="IPR027640">
    <property type="entry name" value="Kinesin-like_fam"/>
</dbReference>
<feature type="domain" description="Kinesin motor" evidence="7">
    <location>
        <begin position="1"/>
        <end position="225"/>
    </location>
</feature>
<sequence length="939" mass="99829">LYASWRVIFGYAYPITPYTLGEDDHLPGPAPSTYLRDTSPIHNTQFVSSTNGNNNNSPAAKLSQTMDKLTEIRAPTAGHAAHLLDVALANRAQNVAISHTLFTLHVYQYKVERNGLETEVSGGRSRLQLLYLGCGRYGSKEIGQGQDQNSTMKSLSLANMANVLLGLLTGQRQLPHRESAVTQLLREGMTGNHAQPCIIAHASGQQQHYAETLQVVQLASRLHRLRRRRVGSSGGSSAGGSSWTTTVGGTTSDSSTSSRGLRSRLSVRPRLGRSSFGTSTTDYTSSSEQSCAGDTVIYLGGGASETGSSLGPRGLADGSVVHSVDELKKYASSGEEGTLQRSLAAGKTCLGRSASHSEGIGTLRSGGLIKRVTPRTNATAWPRAAAVRKGKEVVNSTEETWVDGPKAMVTKGQQSASCNTSKVTGSETTPPPAPPYFGFTHHIVPQNTLQRLDMPKVFVATQEPTAAEVAPAEVTIKEPTYASIDEMKSCTSNDGSLVESCSSSSSSSDGGDDINEKNVMIGFGGTGGSGAGEAGVGGGGGGGSVGGRGFGVLSDISERTEETEGGTSAPSSTAGGGHEEHENPLLDLAIQQSSLVHEDGKEIVGGLHNAPFCASHLELVPPLVTDPVAHDDTEATVQDANADITTAITRQPAPSVHGTRAHYHFYRSLQRRNESQQTSSVSPVPVFIQRTVSFPWMPTQMSQSSTAHPSPCQPPPPTQPFWSPVYSPQLAPMQYYPWSLPTSPYLQSSMQAWSTQLPLPSSAASDFSQTALPLQYTCVGLQRDLVEEDTPARTSSSPASAPPQETKKSKNFTLPSILCTLRRWHARRKERRSKKGSATASIEKGAAVEAEEGVGGSTSAMTIPLRTTSSLPGAYSRTNFPRAPSSDRGIGRTPQQSHYYPSVTPSLQNPILRETSRMCAGDPSTFMNQMHQSLSTYRT</sequence>
<dbReference type="InterPro" id="IPR001752">
    <property type="entry name" value="Kinesin_motor_dom"/>
</dbReference>
<comment type="caution">
    <text evidence="5">Lacks conserved residue(s) required for the propagation of feature annotation.</text>
</comment>
<feature type="compositionally biased region" description="Basic residues" evidence="6">
    <location>
        <begin position="261"/>
        <end position="271"/>
    </location>
</feature>
<proteinExistence type="inferred from homology"/>
<dbReference type="Pfam" id="PF00225">
    <property type="entry name" value="Kinesin"/>
    <property type="match status" value="1"/>
</dbReference>
<evidence type="ECO:0000256" key="5">
    <source>
        <dbReference type="PROSITE-ProRule" id="PRU00283"/>
    </source>
</evidence>
<dbReference type="Gene3D" id="3.40.850.10">
    <property type="entry name" value="Kinesin motor domain"/>
    <property type="match status" value="1"/>
</dbReference>
<evidence type="ECO:0000313" key="8">
    <source>
        <dbReference type="WBParaSite" id="TTAC_0000731601-mRNA-1"/>
    </source>
</evidence>
<keyword evidence="3" id="KW-0067">ATP-binding</keyword>
<dbReference type="GO" id="GO:0005524">
    <property type="term" value="F:ATP binding"/>
    <property type="evidence" value="ECO:0007669"/>
    <property type="project" value="UniProtKB-KW"/>
</dbReference>
<protein>
    <submittedName>
        <fullName evidence="8">Kinesin motor domain-containing protein</fullName>
    </submittedName>
</protein>
<dbReference type="InterPro" id="IPR027417">
    <property type="entry name" value="P-loop_NTPase"/>
</dbReference>
<dbReference type="PROSITE" id="PS50067">
    <property type="entry name" value="KINESIN_MOTOR_2"/>
    <property type="match status" value="1"/>
</dbReference>
<comment type="subcellular location">
    <subcellularLocation>
        <location evidence="1">Cytoplasm</location>
        <location evidence="1">Cytoskeleton</location>
    </subcellularLocation>
</comment>
<feature type="region of interest" description="Disordered" evidence="6">
    <location>
        <begin position="825"/>
        <end position="844"/>
    </location>
</feature>
<feature type="compositionally biased region" description="Polar residues" evidence="6">
    <location>
        <begin position="857"/>
        <end position="879"/>
    </location>
</feature>
<dbReference type="STRING" id="6205.A0A0R3X228"/>
<organism evidence="8">
    <name type="scientific">Hydatigena taeniaeformis</name>
    <name type="common">Feline tapeworm</name>
    <name type="synonym">Taenia taeniaeformis</name>
    <dbReference type="NCBI Taxonomy" id="6205"/>
    <lineage>
        <taxon>Eukaryota</taxon>
        <taxon>Metazoa</taxon>
        <taxon>Spiralia</taxon>
        <taxon>Lophotrochozoa</taxon>
        <taxon>Platyhelminthes</taxon>
        <taxon>Cestoda</taxon>
        <taxon>Eucestoda</taxon>
        <taxon>Cyclophyllidea</taxon>
        <taxon>Taeniidae</taxon>
        <taxon>Hydatigera</taxon>
    </lineage>
</organism>
<keyword evidence="4" id="KW-0963">Cytoplasm</keyword>
<dbReference type="GO" id="GO:0008017">
    <property type="term" value="F:microtubule binding"/>
    <property type="evidence" value="ECO:0007669"/>
    <property type="project" value="InterPro"/>
</dbReference>
<keyword evidence="2" id="KW-0547">Nucleotide-binding</keyword>
<evidence type="ECO:0000259" key="7">
    <source>
        <dbReference type="PROSITE" id="PS50067"/>
    </source>
</evidence>
<feature type="region of interest" description="Disordered" evidence="6">
    <location>
        <begin position="228"/>
        <end position="288"/>
    </location>
</feature>
<dbReference type="SUPFAM" id="SSF52540">
    <property type="entry name" value="P-loop containing nucleoside triphosphate hydrolases"/>
    <property type="match status" value="1"/>
</dbReference>
<feature type="region of interest" description="Disordered" evidence="6">
    <location>
        <begin position="558"/>
        <end position="581"/>
    </location>
</feature>
<reference evidence="8" key="1">
    <citation type="submission" date="2017-02" db="UniProtKB">
        <authorList>
            <consortium name="WormBaseParasite"/>
        </authorList>
    </citation>
    <scope>IDENTIFICATION</scope>
</reference>
<dbReference type="InterPro" id="IPR036961">
    <property type="entry name" value="Kinesin_motor_dom_sf"/>
</dbReference>
<accession>A0A0R3X228</accession>
<feature type="compositionally biased region" description="Low complexity" evidence="6">
    <location>
        <begin position="239"/>
        <end position="260"/>
    </location>
</feature>
<feature type="compositionally biased region" description="Basic residues" evidence="6">
    <location>
        <begin position="825"/>
        <end position="835"/>
    </location>
</feature>
<feature type="region of interest" description="Disordered" evidence="6">
    <location>
        <begin position="787"/>
        <end position="812"/>
    </location>
</feature>
<comment type="similarity">
    <text evidence="5">Belongs to the TRAFAC class myosin-kinesin ATPase superfamily. Kinesin family.</text>
</comment>
<feature type="region of interest" description="Disordered" evidence="6">
    <location>
        <begin position="410"/>
        <end position="430"/>
    </location>
</feature>